<protein>
    <recommendedName>
        <fullName evidence="5">CARD domain-containing protein</fullName>
    </recommendedName>
</protein>
<sequence>MQDHIKRLYTVIFKDMYATNENMDGDPIGKSIIKNLVYIKQNITSYDTILDILVSKEIIGLHERSDFSSHGISHNDKIQEVINVVLKKGASDEFITALLDSGNEHVAEQILTLDEKDFTTFTQGTWVTGNSIGPKDRLLQAYRDIATLQREKNDISNEIKSLQTHHEDQVAGLHEQITKLKEQMREKDNTIKAQNELLRKLKEMQEKKSTIHEEQMDDIKQTLAKVVNLCETTQEKVIETQKKVTLLEDQMKKPRVRGNITSTMREERNKANKH</sequence>
<gene>
    <name evidence="3" type="ORF">MGAL_10B075360</name>
</gene>
<dbReference type="AlphaFoldDB" id="A0A8B6G1T2"/>
<organism evidence="3 4">
    <name type="scientific">Mytilus galloprovincialis</name>
    <name type="common">Mediterranean mussel</name>
    <dbReference type="NCBI Taxonomy" id="29158"/>
    <lineage>
        <taxon>Eukaryota</taxon>
        <taxon>Metazoa</taxon>
        <taxon>Spiralia</taxon>
        <taxon>Lophotrochozoa</taxon>
        <taxon>Mollusca</taxon>
        <taxon>Bivalvia</taxon>
        <taxon>Autobranchia</taxon>
        <taxon>Pteriomorphia</taxon>
        <taxon>Mytilida</taxon>
        <taxon>Mytiloidea</taxon>
        <taxon>Mytilidae</taxon>
        <taxon>Mytilinae</taxon>
        <taxon>Mytilus</taxon>
    </lineage>
</organism>
<evidence type="ECO:0000256" key="1">
    <source>
        <dbReference type="SAM" id="Coils"/>
    </source>
</evidence>
<evidence type="ECO:0000256" key="2">
    <source>
        <dbReference type="SAM" id="MobiDB-lite"/>
    </source>
</evidence>
<evidence type="ECO:0000313" key="4">
    <source>
        <dbReference type="Proteomes" id="UP000596742"/>
    </source>
</evidence>
<keyword evidence="4" id="KW-1185">Reference proteome</keyword>
<name>A0A8B6G1T2_MYTGA</name>
<feature type="coiled-coil region" evidence="1">
    <location>
        <begin position="138"/>
        <end position="250"/>
    </location>
</feature>
<comment type="caution">
    <text evidence="3">The sequence shown here is derived from an EMBL/GenBank/DDBJ whole genome shotgun (WGS) entry which is preliminary data.</text>
</comment>
<reference evidence="3" key="1">
    <citation type="submission" date="2018-11" db="EMBL/GenBank/DDBJ databases">
        <authorList>
            <person name="Alioto T."/>
            <person name="Alioto T."/>
        </authorList>
    </citation>
    <scope>NUCLEOTIDE SEQUENCE</scope>
</reference>
<evidence type="ECO:0000313" key="3">
    <source>
        <dbReference type="EMBL" id="VDI57492.1"/>
    </source>
</evidence>
<evidence type="ECO:0008006" key="5">
    <source>
        <dbReference type="Google" id="ProtNLM"/>
    </source>
</evidence>
<feature type="region of interest" description="Disordered" evidence="2">
    <location>
        <begin position="254"/>
        <end position="274"/>
    </location>
</feature>
<dbReference type="Proteomes" id="UP000596742">
    <property type="component" value="Unassembled WGS sequence"/>
</dbReference>
<dbReference type="OrthoDB" id="6074475at2759"/>
<dbReference type="EMBL" id="UYJE01007732">
    <property type="protein sequence ID" value="VDI57492.1"/>
    <property type="molecule type" value="Genomic_DNA"/>
</dbReference>
<feature type="compositionally biased region" description="Basic and acidic residues" evidence="2">
    <location>
        <begin position="264"/>
        <end position="274"/>
    </location>
</feature>
<proteinExistence type="predicted"/>
<keyword evidence="1" id="KW-0175">Coiled coil</keyword>
<accession>A0A8B6G1T2</accession>
<dbReference type="CDD" id="cd01671">
    <property type="entry name" value="CARD"/>
    <property type="match status" value="1"/>
</dbReference>